<dbReference type="PROSITE" id="PS01124">
    <property type="entry name" value="HTH_ARAC_FAMILY_2"/>
    <property type="match status" value="1"/>
</dbReference>
<dbReference type="Gene3D" id="1.10.10.60">
    <property type="entry name" value="Homeodomain-like"/>
    <property type="match status" value="1"/>
</dbReference>
<sequence length="271" mass="30554">MTITLQPKASPGHHIIGLDSEHLNGGTVPWHKHLYAQLLYPAEGVVRVWAGESVWLVHASSALWLPPQMPHKFVATGNVLLKTVLVSEAESETLGKVCFMTGISPLLRELLIAINQLPPSQSTTDKQQLRFSALETLILQEIKMGVKMSLELPWPNDERLQQLCENLLNNQGYLPTLDNLADKINVSSRTLMRLFVKETGLTFRHWVQQMHVISAVTLLDDGYSLTKIAHRLGYASAESFGNMFKRRTGYSPGKFTRRLTMHDYAITRQMI</sequence>
<dbReference type="EMBL" id="AWBU01000015">
    <property type="protein sequence ID" value="EQX28882.1"/>
    <property type="molecule type" value="Genomic_DNA"/>
</dbReference>
<dbReference type="PATRIC" id="fig|1281200.3.peg.1467"/>
<dbReference type="SMART" id="SM00342">
    <property type="entry name" value="HTH_ARAC"/>
    <property type="match status" value="1"/>
</dbReference>
<dbReference type="Proteomes" id="UP000016035">
    <property type="component" value="Unassembled WGS sequence"/>
</dbReference>
<proteinExistence type="predicted"/>
<dbReference type="SUPFAM" id="SSF51182">
    <property type="entry name" value="RmlC-like cupins"/>
    <property type="match status" value="1"/>
</dbReference>
<dbReference type="GO" id="GO:0043565">
    <property type="term" value="F:sequence-specific DNA binding"/>
    <property type="evidence" value="ECO:0007669"/>
    <property type="project" value="InterPro"/>
</dbReference>
<dbReference type="PANTHER" id="PTHR11019:SF159">
    <property type="entry name" value="TRANSCRIPTIONAL REGULATOR-RELATED"/>
    <property type="match status" value="1"/>
</dbReference>
<keyword evidence="2" id="KW-0805">Transcription regulation</keyword>
<dbReference type="FunFam" id="1.10.10.60:FF:000132">
    <property type="entry name" value="AraC family transcriptional regulator"/>
    <property type="match status" value="1"/>
</dbReference>
<dbReference type="Gene3D" id="2.60.120.10">
    <property type="entry name" value="Jelly Rolls"/>
    <property type="match status" value="1"/>
</dbReference>
<evidence type="ECO:0000256" key="1">
    <source>
        <dbReference type="ARBA" id="ARBA00022491"/>
    </source>
</evidence>
<feature type="domain" description="HTH araC/xylS-type" evidence="5">
    <location>
        <begin position="158"/>
        <end position="258"/>
    </location>
</feature>
<dbReference type="InterPro" id="IPR009057">
    <property type="entry name" value="Homeodomain-like_sf"/>
</dbReference>
<dbReference type="HOGENOM" id="CLU_000445_87_4_6"/>
<protein>
    <submittedName>
        <fullName evidence="6">AraC family transcriptional regulator</fullName>
    </submittedName>
</protein>
<comment type="caution">
    <text evidence="6">The sequence shown here is derived from an EMBL/GenBank/DDBJ whole genome shotgun (WGS) entry which is preliminary data.</text>
</comment>
<dbReference type="CDD" id="cd06124">
    <property type="entry name" value="cupin_NimR-like_N"/>
    <property type="match status" value="1"/>
</dbReference>
<reference evidence="7" key="1">
    <citation type="submission" date="2013-07" db="EMBL/GenBank/DDBJ databases">
        <title>The genome sequence of Escherichia coli UMEA 3162-1.</title>
        <authorList>
            <consortium name="The Broad Institute Genome Sequencing Platform"/>
            <consortium name="The Broad Institute Genome Sequencing Center for Infectious Disease"/>
            <person name="Feldgarden M."/>
            <person name="Frimodt-Moller N."/>
            <person name="Leihof R.F."/>
            <person name="Rasmussen L."/>
            <person name="Young S.K."/>
            <person name="Zeng Q."/>
            <person name="Gargeya S."/>
            <person name="Abouelleil A."/>
            <person name="Alvarado L."/>
            <person name="Berlin A.M."/>
            <person name="Chapman S.B."/>
            <person name="Gainer-Dewar J."/>
            <person name="Goldberg J."/>
            <person name="Gnerre S."/>
            <person name="Griggs A."/>
            <person name="Gujja S."/>
            <person name="Hansen M."/>
            <person name="Howarth C."/>
            <person name="Imamovic A."/>
            <person name="Larimer J."/>
            <person name="McCowan C."/>
            <person name="Murphy C."/>
            <person name="Pearson M."/>
            <person name="Poon T."/>
            <person name="Priest M."/>
            <person name="Roberts A."/>
            <person name="Saif S."/>
            <person name="Shea T."/>
            <person name="Sykes S."/>
            <person name="Wortman J."/>
            <person name="Nusbaum C."/>
            <person name="Birren B."/>
        </authorList>
    </citation>
    <scope>NUCLEOTIDE SEQUENCE [LARGE SCALE GENOMIC DNA]</scope>
    <source>
        <strain evidence="7">UMEA 3162-1</strain>
    </source>
</reference>
<organism evidence="6 7">
    <name type="scientific">Escherichia coli (strain UMEA 3162-1)</name>
    <dbReference type="NCBI Taxonomy" id="1281200"/>
    <lineage>
        <taxon>Bacteria</taxon>
        <taxon>Pseudomonadati</taxon>
        <taxon>Pseudomonadota</taxon>
        <taxon>Gammaproteobacteria</taxon>
        <taxon>Enterobacterales</taxon>
        <taxon>Enterobacteriaceae</taxon>
        <taxon>Escherichia</taxon>
    </lineage>
</organism>
<dbReference type="InterPro" id="IPR011051">
    <property type="entry name" value="RmlC_Cupin_sf"/>
</dbReference>
<accession>A0A0E2L619</accession>
<evidence type="ECO:0000256" key="2">
    <source>
        <dbReference type="ARBA" id="ARBA00023015"/>
    </source>
</evidence>
<dbReference type="SUPFAM" id="SSF46689">
    <property type="entry name" value="Homeodomain-like"/>
    <property type="match status" value="1"/>
</dbReference>
<dbReference type="AlphaFoldDB" id="A0A0E2L619"/>
<gene>
    <name evidence="6" type="ORF">G925_01410</name>
</gene>
<name>A0A0E2L619_ECOU3</name>
<dbReference type="Pfam" id="PF02311">
    <property type="entry name" value="AraC_binding"/>
    <property type="match status" value="1"/>
</dbReference>
<evidence type="ECO:0000256" key="4">
    <source>
        <dbReference type="ARBA" id="ARBA00023163"/>
    </source>
</evidence>
<keyword evidence="3" id="KW-0238">DNA-binding</keyword>
<dbReference type="Pfam" id="PF12833">
    <property type="entry name" value="HTH_18"/>
    <property type="match status" value="1"/>
</dbReference>
<dbReference type="InterPro" id="IPR003313">
    <property type="entry name" value="AraC-bd"/>
</dbReference>
<dbReference type="RefSeq" id="WP_000156573.1">
    <property type="nucleotide sequence ID" value="NZ_KE701776.1"/>
</dbReference>
<dbReference type="PANTHER" id="PTHR11019">
    <property type="entry name" value="HTH-TYPE TRANSCRIPTIONAL REGULATOR NIMR"/>
    <property type="match status" value="1"/>
</dbReference>
<dbReference type="InterPro" id="IPR014710">
    <property type="entry name" value="RmlC-like_jellyroll"/>
</dbReference>
<dbReference type="InterPro" id="IPR018060">
    <property type="entry name" value="HTH_AraC"/>
</dbReference>
<evidence type="ECO:0000259" key="5">
    <source>
        <dbReference type="PROSITE" id="PS01124"/>
    </source>
</evidence>
<keyword evidence="1" id="KW-0678">Repressor</keyword>
<evidence type="ECO:0000256" key="3">
    <source>
        <dbReference type="ARBA" id="ARBA00023125"/>
    </source>
</evidence>
<evidence type="ECO:0000313" key="7">
    <source>
        <dbReference type="Proteomes" id="UP000016035"/>
    </source>
</evidence>
<dbReference type="GO" id="GO:0003700">
    <property type="term" value="F:DNA-binding transcription factor activity"/>
    <property type="evidence" value="ECO:0007669"/>
    <property type="project" value="InterPro"/>
</dbReference>
<keyword evidence="4" id="KW-0804">Transcription</keyword>
<evidence type="ECO:0000313" key="6">
    <source>
        <dbReference type="EMBL" id="EQX28882.1"/>
    </source>
</evidence>